<comment type="caution">
    <text evidence="1">The sequence shown here is derived from an EMBL/GenBank/DDBJ whole genome shotgun (WGS) entry which is preliminary data.</text>
</comment>
<evidence type="ECO:0000313" key="2">
    <source>
        <dbReference type="Proteomes" id="UP000824533"/>
    </source>
</evidence>
<accession>A0ACC1D027</accession>
<dbReference type="EMBL" id="CM034398">
    <property type="protein sequence ID" value="KAJ0177186.1"/>
    <property type="molecule type" value="Genomic_DNA"/>
</dbReference>
<protein>
    <submittedName>
        <fullName evidence="1">Uncharacterized protein</fullName>
    </submittedName>
</protein>
<gene>
    <name evidence="1" type="ORF">K1T71_007195</name>
</gene>
<organism evidence="1 2">
    <name type="scientific">Dendrolimus kikuchii</name>
    <dbReference type="NCBI Taxonomy" id="765133"/>
    <lineage>
        <taxon>Eukaryota</taxon>
        <taxon>Metazoa</taxon>
        <taxon>Ecdysozoa</taxon>
        <taxon>Arthropoda</taxon>
        <taxon>Hexapoda</taxon>
        <taxon>Insecta</taxon>
        <taxon>Pterygota</taxon>
        <taxon>Neoptera</taxon>
        <taxon>Endopterygota</taxon>
        <taxon>Lepidoptera</taxon>
        <taxon>Glossata</taxon>
        <taxon>Ditrysia</taxon>
        <taxon>Bombycoidea</taxon>
        <taxon>Lasiocampidae</taxon>
        <taxon>Dendrolimus</taxon>
    </lineage>
</organism>
<keyword evidence="2" id="KW-1185">Reference proteome</keyword>
<proteinExistence type="predicted"/>
<name>A0ACC1D027_9NEOP</name>
<sequence>MDSYFKGKRILVTGGCQGIGRGAVVELWRLGANVVTVSNNADNLEKLKEEYPSIEVAFLDLRDWEKTRAAIDSLGVFDGLINNAGIAIIESFLDCTPDSFDEIMSVNVRAILNVSQVVAKKMVEKGIKGSIVNISSQASKAALKDHVAYCASKGAVDSMTRVMALELGPYGIRVNTINPTVIMTEMGRKVWSEPVKSKGALSKIPLGRFGEVNEVVNAIIFLLSDSASMISGVALPVDGGYLIT</sequence>
<reference evidence="1 2" key="1">
    <citation type="journal article" date="2021" name="Front. Genet.">
        <title>Chromosome-Level Genome Assembly Reveals Significant Gene Expansion in the Toll and IMD Signaling Pathways of Dendrolimus kikuchii.</title>
        <authorList>
            <person name="Zhou J."/>
            <person name="Wu P."/>
            <person name="Xiong Z."/>
            <person name="Liu N."/>
            <person name="Zhao N."/>
            <person name="Ji M."/>
            <person name="Qiu Y."/>
            <person name="Yang B."/>
        </authorList>
    </citation>
    <scope>NUCLEOTIDE SEQUENCE [LARGE SCALE GENOMIC DNA]</scope>
    <source>
        <strain evidence="1">Ann1</strain>
    </source>
</reference>
<evidence type="ECO:0000313" key="1">
    <source>
        <dbReference type="EMBL" id="KAJ0177186.1"/>
    </source>
</evidence>
<dbReference type="Proteomes" id="UP000824533">
    <property type="component" value="Linkage Group LG12"/>
</dbReference>